<feature type="region of interest" description="Disordered" evidence="1">
    <location>
        <begin position="211"/>
        <end position="242"/>
    </location>
</feature>
<keyword evidence="2" id="KW-0472">Membrane</keyword>
<evidence type="ECO:0000313" key="3">
    <source>
        <dbReference type="EMBL" id="KAF7373243.1"/>
    </source>
</evidence>
<gene>
    <name evidence="3" type="ORF">MSAN_00533200</name>
</gene>
<keyword evidence="2" id="KW-1133">Transmembrane helix</keyword>
<evidence type="ECO:0000256" key="1">
    <source>
        <dbReference type="SAM" id="MobiDB-lite"/>
    </source>
</evidence>
<feature type="compositionally biased region" description="Low complexity" evidence="1">
    <location>
        <begin position="95"/>
        <end position="111"/>
    </location>
</feature>
<keyword evidence="4" id="KW-1185">Reference proteome</keyword>
<proteinExistence type="predicted"/>
<evidence type="ECO:0000256" key="2">
    <source>
        <dbReference type="SAM" id="Phobius"/>
    </source>
</evidence>
<accession>A0A8H7DI86</accession>
<dbReference type="Proteomes" id="UP000623467">
    <property type="component" value="Unassembled WGS sequence"/>
</dbReference>
<reference evidence="3" key="1">
    <citation type="submission" date="2020-05" db="EMBL/GenBank/DDBJ databases">
        <title>Mycena genomes resolve the evolution of fungal bioluminescence.</title>
        <authorList>
            <person name="Tsai I.J."/>
        </authorList>
    </citation>
    <scope>NUCLEOTIDE SEQUENCE</scope>
    <source>
        <strain evidence="3">160909Yilan</strain>
    </source>
</reference>
<sequence>MLAMDNLSSNAHTLVAYAQSSSWFFFDYAIYTFDDGIAATTSVGTPVVSQPPTTSSKSDDTSTGSSASASSIRSSSMSQGVIPNSTVEVITTNTVQATTTTTAPANGTTGQDNSNQMTGPSPASSKSHSSTAIVVGSVCGALAILLACALIWCRRRQRHRNVPRLQADAFVVDPTPHATEGSCSIVEAREAPRLQSSTQWRESRAETFLTTLPPYTPRGLPQTPQDSTTSLLAANKQRMDPR</sequence>
<dbReference type="EMBL" id="JACAZH010000003">
    <property type="protein sequence ID" value="KAF7373243.1"/>
    <property type="molecule type" value="Genomic_DNA"/>
</dbReference>
<feature type="compositionally biased region" description="Polar residues" evidence="1">
    <location>
        <begin position="222"/>
        <end position="232"/>
    </location>
</feature>
<feature type="region of interest" description="Disordered" evidence="1">
    <location>
        <begin position="43"/>
        <end position="80"/>
    </location>
</feature>
<protein>
    <submittedName>
        <fullName evidence="3">Uncharacterized protein</fullName>
    </submittedName>
</protein>
<evidence type="ECO:0000313" key="4">
    <source>
        <dbReference type="Proteomes" id="UP000623467"/>
    </source>
</evidence>
<keyword evidence="2" id="KW-0812">Transmembrane</keyword>
<comment type="caution">
    <text evidence="3">The sequence shown here is derived from an EMBL/GenBank/DDBJ whole genome shotgun (WGS) entry which is preliminary data.</text>
</comment>
<dbReference type="AlphaFoldDB" id="A0A8H7DI86"/>
<organism evidence="3 4">
    <name type="scientific">Mycena sanguinolenta</name>
    <dbReference type="NCBI Taxonomy" id="230812"/>
    <lineage>
        <taxon>Eukaryota</taxon>
        <taxon>Fungi</taxon>
        <taxon>Dikarya</taxon>
        <taxon>Basidiomycota</taxon>
        <taxon>Agaricomycotina</taxon>
        <taxon>Agaricomycetes</taxon>
        <taxon>Agaricomycetidae</taxon>
        <taxon>Agaricales</taxon>
        <taxon>Marasmiineae</taxon>
        <taxon>Mycenaceae</taxon>
        <taxon>Mycena</taxon>
    </lineage>
</organism>
<feature type="compositionally biased region" description="Low complexity" evidence="1">
    <location>
        <begin position="50"/>
        <end position="80"/>
    </location>
</feature>
<name>A0A8H7DI86_9AGAR</name>
<feature type="region of interest" description="Disordered" evidence="1">
    <location>
        <begin position="95"/>
        <end position="128"/>
    </location>
</feature>
<feature type="transmembrane region" description="Helical" evidence="2">
    <location>
        <begin position="132"/>
        <end position="153"/>
    </location>
</feature>